<evidence type="ECO:0000259" key="1">
    <source>
        <dbReference type="SMART" id="SM01321"/>
    </source>
</evidence>
<dbReference type="Pfam" id="PF01797">
    <property type="entry name" value="Y1_Tnp"/>
    <property type="match status" value="1"/>
</dbReference>
<protein>
    <recommendedName>
        <fullName evidence="1">Transposase IS200-like domain-containing protein</fullName>
    </recommendedName>
</protein>
<dbReference type="InterPro" id="IPR002686">
    <property type="entry name" value="Transposase_17"/>
</dbReference>
<dbReference type="GO" id="GO:0003677">
    <property type="term" value="F:DNA binding"/>
    <property type="evidence" value="ECO:0007669"/>
    <property type="project" value="InterPro"/>
</dbReference>
<dbReference type="Gene3D" id="3.30.70.1290">
    <property type="entry name" value="Transposase IS200-like"/>
    <property type="match status" value="1"/>
</dbReference>
<gene>
    <name evidence="2" type="ORF">COV10_01815</name>
</gene>
<dbReference type="InterPro" id="IPR036515">
    <property type="entry name" value="Transposase_17_sf"/>
</dbReference>
<dbReference type="GO" id="GO:0004803">
    <property type="term" value="F:transposase activity"/>
    <property type="evidence" value="ECO:0007669"/>
    <property type="project" value="InterPro"/>
</dbReference>
<dbReference type="PANTHER" id="PTHR34322:SF2">
    <property type="entry name" value="TRANSPOSASE IS200-LIKE DOMAIN-CONTAINING PROTEIN"/>
    <property type="match status" value="1"/>
</dbReference>
<dbReference type="EMBL" id="PCYI01000012">
    <property type="protein sequence ID" value="PIR45000.1"/>
    <property type="molecule type" value="Genomic_DNA"/>
</dbReference>
<accession>A0A2H0REY0</accession>
<dbReference type="PANTHER" id="PTHR34322">
    <property type="entry name" value="TRANSPOSASE, Y1_TNP DOMAIN-CONTAINING"/>
    <property type="match status" value="1"/>
</dbReference>
<dbReference type="AlphaFoldDB" id="A0A2H0REY0"/>
<name>A0A2H0REY0_9BACT</name>
<dbReference type="GO" id="GO:0006313">
    <property type="term" value="P:DNA transposition"/>
    <property type="evidence" value="ECO:0007669"/>
    <property type="project" value="InterPro"/>
</dbReference>
<reference evidence="2 3" key="1">
    <citation type="submission" date="2017-09" db="EMBL/GenBank/DDBJ databases">
        <title>Depth-based differentiation of microbial function through sediment-hosted aquifers and enrichment of novel symbionts in the deep terrestrial subsurface.</title>
        <authorList>
            <person name="Probst A.J."/>
            <person name="Ladd B."/>
            <person name="Jarett J.K."/>
            <person name="Geller-Mcgrath D.E."/>
            <person name="Sieber C.M."/>
            <person name="Emerson J.B."/>
            <person name="Anantharaman K."/>
            <person name="Thomas B.C."/>
            <person name="Malmstrom R."/>
            <person name="Stieglmeier M."/>
            <person name="Klingl A."/>
            <person name="Woyke T."/>
            <person name="Ryan C.M."/>
            <person name="Banfield J.F."/>
        </authorList>
    </citation>
    <scope>NUCLEOTIDE SEQUENCE [LARGE SCALE GENOMIC DNA]</scope>
    <source>
        <strain evidence="2">CG10_big_fil_rev_8_21_14_0_10_51_16</strain>
    </source>
</reference>
<sequence length="223" mass="26595">MERQFNFAVGEYYHVYTRGVDKRVIFLDDDDRRYFQKLLYLANNSERIVLRDLPRGVSVYQIPRKDTIVDIGKYTCMPNHVHLLLHEKQEHGISTFMSKLLTPYAMYFNKKAQRQGALFDGRFRAKHAHDDAYLHYLYAYIPLNIIKLIEPKWKDMGIKNLAGAKRFLESYPFSSYQDYIGVERKEAVLLNREPFPDYFQKVDDFKSFIHDWLTYLDEDVISP</sequence>
<dbReference type="Proteomes" id="UP000228767">
    <property type="component" value="Unassembled WGS sequence"/>
</dbReference>
<proteinExistence type="predicted"/>
<evidence type="ECO:0000313" key="2">
    <source>
        <dbReference type="EMBL" id="PIR45000.1"/>
    </source>
</evidence>
<evidence type="ECO:0000313" key="3">
    <source>
        <dbReference type="Proteomes" id="UP000228767"/>
    </source>
</evidence>
<comment type="caution">
    <text evidence="2">The sequence shown here is derived from an EMBL/GenBank/DDBJ whole genome shotgun (WGS) entry which is preliminary data.</text>
</comment>
<dbReference type="SMART" id="SM01321">
    <property type="entry name" value="Y1_Tnp"/>
    <property type="match status" value="1"/>
</dbReference>
<dbReference type="SUPFAM" id="SSF143422">
    <property type="entry name" value="Transposase IS200-like"/>
    <property type="match status" value="1"/>
</dbReference>
<organism evidence="2 3">
    <name type="scientific">Candidatus Vogelbacteria bacterium CG10_big_fil_rev_8_21_14_0_10_51_16</name>
    <dbReference type="NCBI Taxonomy" id="1975045"/>
    <lineage>
        <taxon>Bacteria</taxon>
        <taxon>Candidatus Vogeliibacteriota</taxon>
    </lineage>
</organism>
<feature type="domain" description="Transposase IS200-like" evidence="1">
    <location>
        <begin position="8"/>
        <end position="144"/>
    </location>
</feature>